<dbReference type="InterPro" id="IPR032466">
    <property type="entry name" value="Metal_Hydrolase"/>
</dbReference>
<dbReference type="SMR" id="A2DEC0"/>
<dbReference type="Gene3D" id="3.20.20.140">
    <property type="entry name" value="Metal-dependent hydrolases"/>
    <property type="match status" value="1"/>
</dbReference>
<organism evidence="2 3">
    <name type="scientific">Trichomonas vaginalis (strain ATCC PRA-98 / G3)</name>
    <dbReference type="NCBI Taxonomy" id="412133"/>
    <lineage>
        <taxon>Eukaryota</taxon>
        <taxon>Metamonada</taxon>
        <taxon>Parabasalia</taxon>
        <taxon>Trichomonadida</taxon>
        <taxon>Trichomonadidae</taxon>
        <taxon>Trichomonas</taxon>
    </lineage>
</organism>
<name>A2DEC0_TRIV3</name>
<dbReference type="AlphaFoldDB" id="A2DEC0"/>
<accession>A2DEC0</accession>
<protein>
    <submittedName>
        <fullName evidence="2">Amidohydrolase family protein</fullName>
    </submittedName>
</protein>
<evidence type="ECO:0000259" key="1">
    <source>
        <dbReference type="Pfam" id="PF07969"/>
    </source>
</evidence>
<dbReference type="VEuPathDB" id="TrichDB:TVAGG3_0175530"/>
<dbReference type="Gene3D" id="3.10.310.70">
    <property type="match status" value="1"/>
</dbReference>
<keyword evidence="3" id="KW-1185">Reference proteome</keyword>
<dbReference type="Gene3D" id="2.30.40.10">
    <property type="entry name" value="Urease, subunit C, domain 1"/>
    <property type="match status" value="1"/>
</dbReference>
<dbReference type="InParanoid" id="A2DEC0"/>
<dbReference type="VEuPathDB" id="TrichDB:TVAG_167130"/>
<dbReference type="eggNOG" id="ENOG502QSHE">
    <property type="taxonomic scope" value="Eukaryota"/>
</dbReference>
<sequence>MKEVFYGGDILTMEDDVQVEAVLVTDGYVEAVGTKKEIFALADSKTKFTDLRGKCLMPAFIDPHSHIVAYTKVLGRARLDECCSFDDICDEIKRIMRSKPVTKDTWVVGTNYDEKLLIEKTHPPKYVIDSVCPCNPCVIVHKNRKTGIINSFAIRNLGFDLLNPQLPNADGIYLQRDPNTGEFTGWIDGEVFEKLSPRWRALTDDEIERQLRMSQNSYIQNGFTIVQEGLCFKKDLIILQDLERKGLLKLDIYCYIDMVRDADYPLTVRERDYEHLHLSGYKLILDGGPQQRTAWVSKPYKTDPGNCGTHTYSDEQLIKLFTQAKENHLQMIAHANGDLACEQFVNTVEKVYGPSNKNYRPVLIHAQLVTNDQLVRCARMGIVVSFYNTNAYNWGDIHIRNLGELAYRCSPAKSALDLGVTFNFHQDTPAFPCDMITSIYYAVNRLTKSGQPMGLDERIPILEALKACTIYAAKTYFIEDKVGSIAVGKRADFIVLNTNPLTMPPENLNKLKVITTIREGDVLFTKDAGSQSNCCNLI</sequence>
<dbReference type="SUPFAM" id="SSF51556">
    <property type="entry name" value="Metallo-dependent hydrolases"/>
    <property type="match status" value="1"/>
</dbReference>
<feature type="domain" description="Amidohydrolase 3" evidence="1">
    <location>
        <begin position="49"/>
        <end position="523"/>
    </location>
</feature>
<dbReference type="OrthoDB" id="3501663at2759"/>
<dbReference type="SUPFAM" id="SSF51338">
    <property type="entry name" value="Composite domain of metallo-dependent hydrolases"/>
    <property type="match status" value="1"/>
</dbReference>
<proteinExistence type="predicted"/>
<dbReference type="RefSeq" id="XP_001582324.1">
    <property type="nucleotide sequence ID" value="XM_001582274.1"/>
</dbReference>
<dbReference type="GO" id="GO:0016810">
    <property type="term" value="F:hydrolase activity, acting on carbon-nitrogen (but not peptide) bonds"/>
    <property type="evidence" value="ECO:0007669"/>
    <property type="project" value="InterPro"/>
</dbReference>
<dbReference type="InterPro" id="IPR033932">
    <property type="entry name" value="YtcJ-like"/>
</dbReference>
<dbReference type="EMBL" id="DS113191">
    <property type="protein sequence ID" value="EAY21338.1"/>
    <property type="molecule type" value="Genomic_DNA"/>
</dbReference>
<dbReference type="InterPro" id="IPR013108">
    <property type="entry name" value="Amidohydro_3"/>
</dbReference>
<dbReference type="STRING" id="5722.A2DEC0"/>
<dbReference type="CDD" id="cd01300">
    <property type="entry name" value="YtcJ_like"/>
    <property type="match status" value="1"/>
</dbReference>
<reference evidence="2" key="2">
    <citation type="journal article" date="2007" name="Science">
        <title>Draft genome sequence of the sexually transmitted pathogen Trichomonas vaginalis.</title>
        <authorList>
            <person name="Carlton J.M."/>
            <person name="Hirt R.P."/>
            <person name="Silva J.C."/>
            <person name="Delcher A.L."/>
            <person name="Schatz M."/>
            <person name="Zhao Q."/>
            <person name="Wortman J.R."/>
            <person name="Bidwell S.L."/>
            <person name="Alsmark U.C.M."/>
            <person name="Besteiro S."/>
            <person name="Sicheritz-Ponten T."/>
            <person name="Noel C.J."/>
            <person name="Dacks J.B."/>
            <person name="Foster P.G."/>
            <person name="Simillion C."/>
            <person name="Van de Peer Y."/>
            <person name="Miranda-Saavedra D."/>
            <person name="Barton G.J."/>
            <person name="Westrop G.D."/>
            <person name="Mueller S."/>
            <person name="Dessi D."/>
            <person name="Fiori P.L."/>
            <person name="Ren Q."/>
            <person name="Paulsen I."/>
            <person name="Zhang H."/>
            <person name="Bastida-Corcuera F.D."/>
            <person name="Simoes-Barbosa A."/>
            <person name="Brown M.T."/>
            <person name="Hayes R.D."/>
            <person name="Mukherjee M."/>
            <person name="Okumura C.Y."/>
            <person name="Schneider R."/>
            <person name="Smith A.J."/>
            <person name="Vanacova S."/>
            <person name="Villalvazo M."/>
            <person name="Haas B.J."/>
            <person name="Pertea M."/>
            <person name="Feldblyum T.V."/>
            <person name="Utterback T.R."/>
            <person name="Shu C.L."/>
            <person name="Osoegawa K."/>
            <person name="de Jong P.J."/>
            <person name="Hrdy I."/>
            <person name="Horvathova L."/>
            <person name="Zubacova Z."/>
            <person name="Dolezal P."/>
            <person name="Malik S.B."/>
            <person name="Logsdon J.M. Jr."/>
            <person name="Henze K."/>
            <person name="Gupta A."/>
            <person name="Wang C.C."/>
            <person name="Dunne R.L."/>
            <person name="Upcroft J.A."/>
            <person name="Upcroft P."/>
            <person name="White O."/>
            <person name="Salzberg S.L."/>
            <person name="Tang P."/>
            <person name="Chiu C.-H."/>
            <person name="Lee Y.-S."/>
            <person name="Embley T.M."/>
            <person name="Coombs G.H."/>
            <person name="Mottram J.C."/>
            <person name="Tachezy J."/>
            <person name="Fraser-Liggett C.M."/>
            <person name="Johnson P.J."/>
        </authorList>
    </citation>
    <scope>NUCLEOTIDE SEQUENCE [LARGE SCALE GENOMIC DNA]</scope>
    <source>
        <strain evidence="2">G3</strain>
    </source>
</reference>
<evidence type="ECO:0000313" key="2">
    <source>
        <dbReference type="EMBL" id="EAY21338.1"/>
    </source>
</evidence>
<gene>
    <name evidence="2" type="ORF">TVAG_167130</name>
</gene>
<dbReference type="Proteomes" id="UP000001542">
    <property type="component" value="Unassembled WGS sequence"/>
</dbReference>
<dbReference type="Pfam" id="PF07969">
    <property type="entry name" value="Amidohydro_3"/>
    <property type="match status" value="1"/>
</dbReference>
<dbReference type="InterPro" id="IPR011059">
    <property type="entry name" value="Metal-dep_hydrolase_composite"/>
</dbReference>
<dbReference type="PANTHER" id="PTHR22642:SF2">
    <property type="entry name" value="PROTEIN LONG AFTER FAR-RED 3"/>
    <property type="match status" value="1"/>
</dbReference>
<dbReference type="PANTHER" id="PTHR22642">
    <property type="entry name" value="IMIDAZOLONEPROPIONASE"/>
    <property type="match status" value="1"/>
</dbReference>
<reference evidence="2" key="1">
    <citation type="submission" date="2006-10" db="EMBL/GenBank/DDBJ databases">
        <authorList>
            <person name="Amadeo P."/>
            <person name="Zhao Q."/>
            <person name="Wortman J."/>
            <person name="Fraser-Liggett C."/>
            <person name="Carlton J."/>
        </authorList>
    </citation>
    <scope>NUCLEOTIDE SEQUENCE</scope>
    <source>
        <strain evidence="2">G3</strain>
    </source>
</reference>
<evidence type="ECO:0000313" key="3">
    <source>
        <dbReference type="Proteomes" id="UP000001542"/>
    </source>
</evidence>
<dbReference type="KEGG" id="tva:5466886"/>